<comment type="caution">
    <text evidence="2">The sequence shown here is derived from an EMBL/GenBank/DDBJ whole genome shotgun (WGS) entry which is preliminary data.</text>
</comment>
<gene>
    <name evidence="2" type="ORF">S01H1_40068</name>
</gene>
<feature type="region of interest" description="Disordered" evidence="1">
    <location>
        <begin position="31"/>
        <end position="51"/>
    </location>
</feature>
<feature type="compositionally biased region" description="Polar residues" evidence="1">
    <location>
        <begin position="41"/>
        <end position="51"/>
    </location>
</feature>
<evidence type="ECO:0000313" key="2">
    <source>
        <dbReference type="EMBL" id="GAG03066.1"/>
    </source>
</evidence>
<dbReference type="AlphaFoldDB" id="X0VR94"/>
<reference evidence="2" key="1">
    <citation type="journal article" date="2014" name="Front. Microbiol.">
        <title>High frequency of phylogenetically diverse reductive dehalogenase-homologous genes in deep subseafloor sedimentary metagenomes.</title>
        <authorList>
            <person name="Kawai M."/>
            <person name="Futagami T."/>
            <person name="Toyoda A."/>
            <person name="Takaki Y."/>
            <person name="Nishi S."/>
            <person name="Hori S."/>
            <person name="Arai W."/>
            <person name="Tsubouchi T."/>
            <person name="Morono Y."/>
            <person name="Uchiyama I."/>
            <person name="Ito T."/>
            <person name="Fujiyama A."/>
            <person name="Inagaki F."/>
            <person name="Takami H."/>
        </authorList>
    </citation>
    <scope>NUCLEOTIDE SEQUENCE</scope>
    <source>
        <strain evidence="2">Expedition CK06-06</strain>
    </source>
</reference>
<feature type="non-terminal residue" evidence="2">
    <location>
        <position position="142"/>
    </location>
</feature>
<name>X0VR94_9ZZZZ</name>
<accession>X0VR94</accession>
<dbReference type="EMBL" id="BARS01025343">
    <property type="protein sequence ID" value="GAG03066.1"/>
    <property type="molecule type" value="Genomic_DNA"/>
</dbReference>
<proteinExistence type="predicted"/>
<protein>
    <submittedName>
        <fullName evidence="2">Uncharacterized protein</fullName>
    </submittedName>
</protein>
<evidence type="ECO:0000256" key="1">
    <source>
        <dbReference type="SAM" id="MobiDB-lite"/>
    </source>
</evidence>
<sequence length="142" mass="14487">MSALDRIRKDKEKRAKTERYDRIMAADAASTKELLEGANPTAGQSFSENLTQGIGQGMSNIGRNVGNMVGLVSDEDLAESDRLDEALLDTGGGATGSFVGEMAALAPLSIPAAGVGTAVKAATKAPRLLKALGATLPKASGA</sequence>
<organism evidence="2">
    <name type="scientific">marine sediment metagenome</name>
    <dbReference type="NCBI Taxonomy" id="412755"/>
    <lineage>
        <taxon>unclassified sequences</taxon>
        <taxon>metagenomes</taxon>
        <taxon>ecological metagenomes</taxon>
    </lineage>
</organism>